<gene>
    <name evidence="2" type="ORF">DFH08DRAFT_826334</name>
</gene>
<comment type="caution">
    <text evidence="2">The sequence shown here is derived from an EMBL/GenBank/DDBJ whole genome shotgun (WGS) entry which is preliminary data.</text>
</comment>
<reference evidence="2" key="1">
    <citation type="submission" date="2023-03" db="EMBL/GenBank/DDBJ databases">
        <title>Massive genome expansion in bonnet fungi (Mycena s.s.) driven by repeated elements and novel gene families across ecological guilds.</title>
        <authorList>
            <consortium name="Lawrence Berkeley National Laboratory"/>
            <person name="Harder C.B."/>
            <person name="Miyauchi S."/>
            <person name="Viragh M."/>
            <person name="Kuo A."/>
            <person name="Thoen E."/>
            <person name="Andreopoulos B."/>
            <person name="Lu D."/>
            <person name="Skrede I."/>
            <person name="Drula E."/>
            <person name="Henrissat B."/>
            <person name="Morin E."/>
            <person name="Kohler A."/>
            <person name="Barry K."/>
            <person name="LaButti K."/>
            <person name="Morin E."/>
            <person name="Salamov A."/>
            <person name="Lipzen A."/>
            <person name="Mereny Z."/>
            <person name="Hegedus B."/>
            <person name="Baldrian P."/>
            <person name="Stursova M."/>
            <person name="Weitz H."/>
            <person name="Taylor A."/>
            <person name="Grigoriev I.V."/>
            <person name="Nagy L.G."/>
            <person name="Martin F."/>
            <person name="Kauserud H."/>
        </authorList>
    </citation>
    <scope>NUCLEOTIDE SEQUENCE</scope>
    <source>
        <strain evidence="2">CBHHK002</strain>
    </source>
</reference>
<evidence type="ECO:0000256" key="1">
    <source>
        <dbReference type="SAM" id="MobiDB-lite"/>
    </source>
</evidence>
<feature type="compositionally biased region" description="Basic residues" evidence="1">
    <location>
        <begin position="92"/>
        <end position="117"/>
    </location>
</feature>
<proteinExistence type="predicted"/>
<evidence type="ECO:0000313" key="3">
    <source>
        <dbReference type="Proteomes" id="UP001218218"/>
    </source>
</evidence>
<accession>A0AAD6Z0N4</accession>
<evidence type="ECO:0000313" key="2">
    <source>
        <dbReference type="EMBL" id="KAJ7302737.1"/>
    </source>
</evidence>
<sequence>MSAAPMMGMLVSPSQAPPQAQARKPVPANSNSARRRKPLWQARQRPNKEEPALEDGGEYYEGCNAREQGMNIGPGKAGAGHCPLRPPAGAAHRFRSPPRGKKSKEKNAMRKGMHSKRTPPGSAEGGRRGDARKVGDGNAGAGIDPTATKGKLQCRRVKYRGG</sequence>
<dbReference type="Proteomes" id="UP001218218">
    <property type="component" value="Unassembled WGS sequence"/>
</dbReference>
<protein>
    <submittedName>
        <fullName evidence="2">Uncharacterized protein</fullName>
    </submittedName>
</protein>
<keyword evidence="3" id="KW-1185">Reference proteome</keyword>
<dbReference type="EMBL" id="JARIHO010000112">
    <property type="protein sequence ID" value="KAJ7302737.1"/>
    <property type="molecule type" value="Genomic_DNA"/>
</dbReference>
<feature type="compositionally biased region" description="Basic and acidic residues" evidence="1">
    <location>
        <begin position="125"/>
        <end position="135"/>
    </location>
</feature>
<dbReference type="AlphaFoldDB" id="A0AAD6Z0N4"/>
<name>A0AAD6Z0N4_9AGAR</name>
<organism evidence="2 3">
    <name type="scientific">Mycena albidolilacea</name>
    <dbReference type="NCBI Taxonomy" id="1033008"/>
    <lineage>
        <taxon>Eukaryota</taxon>
        <taxon>Fungi</taxon>
        <taxon>Dikarya</taxon>
        <taxon>Basidiomycota</taxon>
        <taxon>Agaricomycotina</taxon>
        <taxon>Agaricomycetes</taxon>
        <taxon>Agaricomycetidae</taxon>
        <taxon>Agaricales</taxon>
        <taxon>Marasmiineae</taxon>
        <taxon>Mycenaceae</taxon>
        <taxon>Mycena</taxon>
    </lineage>
</organism>
<feature type="compositionally biased region" description="Basic residues" evidence="1">
    <location>
        <begin position="152"/>
        <end position="162"/>
    </location>
</feature>
<feature type="region of interest" description="Disordered" evidence="1">
    <location>
        <begin position="1"/>
        <end position="162"/>
    </location>
</feature>